<evidence type="ECO:0000256" key="1">
    <source>
        <dbReference type="SAM" id="MobiDB-lite"/>
    </source>
</evidence>
<evidence type="ECO:0000313" key="3">
    <source>
        <dbReference type="Proteomes" id="UP001346149"/>
    </source>
</evidence>
<keyword evidence="3" id="KW-1185">Reference proteome</keyword>
<feature type="region of interest" description="Disordered" evidence="1">
    <location>
        <begin position="116"/>
        <end position="177"/>
    </location>
</feature>
<dbReference type="PANTHER" id="PTHR33673">
    <property type="entry name" value="SUPPRESSOR SRP40-LIKE PROTEIN"/>
    <property type="match status" value="1"/>
</dbReference>
<accession>A0AAN7R565</accession>
<dbReference type="AlphaFoldDB" id="A0AAN7R565"/>
<feature type="compositionally biased region" description="Low complexity" evidence="1">
    <location>
        <begin position="116"/>
        <end position="129"/>
    </location>
</feature>
<feature type="region of interest" description="Disordered" evidence="1">
    <location>
        <begin position="1"/>
        <end position="69"/>
    </location>
</feature>
<organism evidence="2 3">
    <name type="scientific">Trapa natans</name>
    <name type="common">Water chestnut</name>
    <dbReference type="NCBI Taxonomy" id="22666"/>
    <lineage>
        <taxon>Eukaryota</taxon>
        <taxon>Viridiplantae</taxon>
        <taxon>Streptophyta</taxon>
        <taxon>Embryophyta</taxon>
        <taxon>Tracheophyta</taxon>
        <taxon>Spermatophyta</taxon>
        <taxon>Magnoliopsida</taxon>
        <taxon>eudicotyledons</taxon>
        <taxon>Gunneridae</taxon>
        <taxon>Pentapetalae</taxon>
        <taxon>rosids</taxon>
        <taxon>malvids</taxon>
        <taxon>Myrtales</taxon>
        <taxon>Lythraceae</taxon>
        <taxon>Trapa</taxon>
    </lineage>
</organism>
<evidence type="ECO:0000313" key="2">
    <source>
        <dbReference type="EMBL" id="KAK4788675.1"/>
    </source>
</evidence>
<dbReference type="EMBL" id="JAXQNO010000011">
    <property type="protein sequence ID" value="KAK4788675.1"/>
    <property type="molecule type" value="Genomic_DNA"/>
</dbReference>
<sequence>MFAVMDSEWHDKSSRPQKKLHPEGILGNESSNDFNPRFDPDINTSESFSSDRSSRNSGAITPTFNPFAPYEDLRAPTSLVSSSSAASSDDLFQVIPTPATKPHINVHSTGALDIQSKASSNDHVSSDSSAKSDDTEVGSSSGPAPASTDPNISYEPRLHTLSPTQSPPVQNMDRSGDLEPYRIPSSEFTMSKSPFPADWSIASNDSLFSIQLGDNSFSRDNSFKGDHDIMWGDDLLSPSELLKSSELMEKTANNTDRLISSSRHSDESGTSVQSFTFPILTGMDIGDPIKLDAQKFRQKLQYHEQNVQKPDLLPTSQPTSKPCCGSCGSCCCCRSCCSWQSCCSWLFCCSCHGCRSLFSCCLQHCCCRRS</sequence>
<protein>
    <submittedName>
        <fullName evidence="2">Uncharacterized protein</fullName>
    </submittedName>
</protein>
<reference evidence="2 3" key="1">
    <citation type="journal article" date="2023" name="Hortic Res">
        <title>Pangenome of water caltrop reveals structural variations and asymmetric subgenome divergence after allopolyploidization.</title>
        <authorList>
            <person name="Zhang X."/>
            <person name="Chen Y."/>
            <person name="Wang L."/>
            <person name="Yuan Y."/>
            <person name="Fang M."/>
            <person name="Shi L."/>
            <person name="Lu R."/>
            <person name="Comes H.P."/>
            <person name="Ma Y."/>
            <person name="Chen Y."/>
            <person name="Huang G."/>
            <person name="Zhou Y."/>
            <person name="Zheng Z."/>
            <person name="Qiu Y."/>
        </authorList>
    </citation>
    <scope>NUCLEOTIDE SEQUENCE [LARGE SCALE GENOMIC DNA]</scope>
    <source>
        <strain evidence="2">F231</strain>
    </source>
</reference>
<proteinExistence type="predicted"/>
<comment type="caution">
    <text evidence="2">The sequence shown here is derived from an EMBL/GenBank/DDBJ whole genome shotgun (WGS) entry which is preliminary data.</text>
</comment>
<name>A0AAN7R565_TRANT</name>
<dbReference type="PANTHER" id="PTHR33673:SF3">
    <property type="entry name" value="SUPPRESSOR SRP40-LIKE PROTEIN"/>
    <property type="match status" value="1"/>
</dbReference>
<dbReference type="Proteomes" id="UP001346149">
    <property type="component" value="Unassembled WGS sequence"/>
</dbReference>
<gene>
    <name evidence="2" type="ORF">SAY86_019994</name>
</gene>
<feature type="compositionally biased region" description="Low complexity" evidence="1">
    <location>
        <begin position="45"/>
        <end position="57"/>
    </location>
</feature>
<feature type="compositionally biased region" description="Polar residues" evidence="1">
    <location>
        <begin position="161"/>
        <end position="173"/>
    </location>
</feature>